<dbReference type="SUPFAM" id="SSF46946">
    <property type="entry name" value="S13-like H2TH domain"/>
    <property type="match status" value="1"/>
</dbReference>
<evidence type="ECO:0000256" key="12">
    <source>
        <dbReference type="ARBA" id="ARBA00023295"/>
    </source>
</evidence>
<reference evidence="16 17" key="1">
    <citation type="submission" date="2017-10" db="EMBL/GenBank/DDBJ databases">
        <title>Sequencing the genomes of 1000 actinobacteria strains.</title>
        <authorList>
            <person name="Klenk H.-P."/>
        </authorList>
    </citation>
    <scope>NUCLEOTIDE SEQUENCE [LARGE SCALE GENOMIC DNA]</scope>
    <source>
        <strain evidence="16 17">DSM 21798</strain>
    </source>
</reference>
<dbReference type="AlphaFoldDB" id="A0A2A9DSY7"/>
<comment type="catalytic activity">
    <reaction evidence="1">
        <text>Hydrolysis of DNA containing ring-opened 7-methylguanine residues, releasing 2,6-diamino-4-hydroxy-5-(N-methyl)formamidopyrimidine.</text>
        <dbReference type="EC" id="3.2.2.23"/>
    </reaction>
</comment>
<dbReference type="Gene3D" id="3.20.190.10">
    <property type="entry name" value="MutM-like, N-terminal"/>
    <property type="match status" value="1"/>
</dbReference>
<evidence type="ECO:0000256" key="3">
    <source>
        <dbReference type="ARBA" id="ARBA00022723"/>
    </source>
</evidence>
<evidence type="ECO:0000256" key="9">
    <source>
        <dbReference type="ARBA" id="ARBA00023204"/>
    </source>
</evidence>
<feature type="domain" description="FPG-type" evidence="14">
    <location>
        <begin position="279"/>
        <end position="313"/>
    </location>
</feature>
<protein>
    <submittedName>
        <fullName evidence="16">Formamidopyrimidine-DNA glycosylase</fullName>
    </submittedName>
</protein>
<keyword evidence="7" id="KW-0862">Zinc</keyword>
<evidence type="ECO:0000256" key="13">
    <source>
        <dbReference type="PROSITE-ProRule" id="PRU00391"/>
    </source>
</evidence>
<dbReference type="SUPFAM" id="SSF81624">
    <property type="entry name" value="N-terminal domain of MutM-like DNA repair proteins"/>
    <property type="match status" value="1"/>
</dbReference>
<dbReference type="SUPFAM" id="SSF57716">
    <property type="entry name" value="Glucocorticoid receptor-like (DNA-binding domain)"/>
    <property type="match status" value="1"/>
</dbReference>
<dbReference type="PANTHER" id="PTHR22993">
    <property type="entry name" value="FORMAMIDOPYRIMIDINE-DNA GLYCOSYLASE"/>
    <property type="match status" value="1"/>
</dbReference>
<dbReference type="Pfam" id="PF06831">
    <property type="entry name" value="H2TH"/>
    <property type="match status" value="1"/>
</dbReference>
<feature type="domain" description="Formamidopyrimidine-DNA glycosylase catalytic" evidence="15">
    <location>
        <begin position="38"/>
        <end position="130"/>
    </location>
</feature>
<dbReference type="SMART" id="SM01232">
    <property type="entry name" value="H2TH"/>
    <property type="match status" value="1"/>
</dbReference>
<dbReference type="GO" id="GO:0006284">
    <property type="term" value="P:base-excision repair"/>
    <property type="evidence" value="ECO:0007669"/>
    <property type="project" value="InterPro"/>
</dbReference>
<dbReference type="InterPro" id="IPR015886">
    <property type="entry name" value="H2TH_FPG"/>
</dbReference>
<proteinExistence type="inferred from homology"/>
<evidence type="ECO:0000256" key="2">
    <source>
        <dbReference type="ARBA" id="ARBA00009409"/>
    </source>
</evidence>
<evidence type="ECO:0000259" key="14">
    <source>
        <dbReference type="PROSITE" id="PS51066"/>
    </source>
</evidence>
<keyword evidence="6" id="KW-0378">Hydrolase</keyword>
<dbReference type="CDD" id="cd08973">
    <property type="entry name" value="BaFpgNei_N_1"/>
    <property type="match status" value="1"/>
</dbReference>
<keyword evidence="17" id="KW-1185">Reference proteome</keyword>
<dbReference type="PROSITE" id="PS51066">
    <property type="entry name" value="ZF_FPG_2"/>
    <property type="match status" value="1"/>
</dbReference>
<dbReference type="SMART" id="SM00898">
    <property type="entry name" value="Fapy_DNA_glyco"/>
    <property type="match status" value="1"/>
</dbReference>
<dbReference type="PROSITE" id="PS51068">
    <property type="entry name" value="FPG_CAT"/>
    <property type="match status" value="1"/>
</dbReference>
<keyword evidence="5 13" id="KW-0863">Zinc-finger</keyword>
<keyword evidence="9" id="KW-0234">DNA repair</keyword>
<evidence type="ECO:0000256" key="7">
    <source>
        <dbReference type="ARBA" id="ARBA00022833"/>
    </source>
</evidence>
<name>A0A2A9DSY7_9MICO</name>
<accession>A0A2A9DSY7</accession>
<dbReference type="InterPro" id="IPR035937">
    <property type="entry name" value="FPG_N"/>
</dbReference>
<evidence type="ECO:0000313" key="17">
    <source>
        <dbReference type="Proteomes" id="UP000221369"/>
    </source>
</evidence>
<dbReference type="Gene3D" id="1.10.8.50">
    <property type="match status" value="1"/>
</dbReference>
<dbReference type="GO" id="GO:0003684">
    <property type="term" value="F:damaged DNA binding"/>
    <property type="evidence" value="ECO:0007669"/>
    <property type="project" value="InterPro"/>
</dbReference>
<evidence type="ECO:0000256" key="5">
    <source>
        <dbReference type="ARBA" id="ARBA00022771"/>
    </source>
</evidence>
<evidence type="ECO:0000256" key="1">
    <source>
        <dbReference type="ARBA" id="ARBA00001668"/>
    </source>
</evidence>
<dbReference type="InterPro" id="IPR000214">
    <property type="entry name" value="Znf_DNA_glyclase/AP_lyase"/>
</dbReference>
<keyword evidence="3" id="KW-0479">Metal-binding</keyword>
<gene>
    <name evidence="16" type="ORF">ATJ78_0372</name>
</gene>
<keyword evidence="12" id="KW-0326">Glycosidase</keyword>
<dbReference type="InterPro" id="IPR012319">
    <property type="entry name" value="FPG_cat"/>
</dbReference>
<organism evidence="16 17">
    <name type="scientific">Paramicrobacterium agarici</name>
    <dbReference type="NCBI Taxonomy" id="630514"/>
    <lineage>
        <taxon>Bacteria</taxon>
        <taxon>Bacillati</taxon>
        <taxon>Actinomycetota</taxon>
        <taxon>Actinomycetes</taxon>
        <taxon>Micrococcales</taxon>
        <taxon>Microbacteriaceae</taxon>
        <taxon>Paramicrobacterium</taxon>
    </lineage>
</organism>
<keyword evidence="11" id="KW-0511">Multifunctional enzyme</keyword>
<evidence type="ECO:0000256" key="10">
    <source>
        <dbReference type="ARBA" id="ARBA00023239"/>
    </source>
</evidence>
<dbReference type="GO" id="GO:0034039">
    <property type="term" value="F:8-oxo-7,8-dihydroguanine DNA N-glycosylase activity"/>
    <property type="evidence" value="ECO:0007669"/>
    <property type="project" value="TreeGrafter"/>
</dbReference>
<comment type="caution">
    <text evidence="16">The sequence shown here is derived from an EMBL/GenBank/DDBJ whole genome shotgun (WGS) entry which is preliminary data.</text>
</comment>
<dbReference type="InterPro" id="IPR010979">
    <property type="entry name" value="Ribosomal_uS13-like_H2TH"/>
</dbReference>
<dbReference type="GO" id="GO:0003906">
    <property type="term" value="F:DNA-(apurinic or apyrimidinic site) endonuclease activity"/>
    <property type="evidence" value="ECO:0007669"/>
    <property type="project" value="InterPro"/>
</dbReference>
<evidence type="ECO:0000256" key="8">
    <source>
        <dbReference type="ARBA" id="ARBA00023125"/>
    </source>
</evidence>
<dbReference type="GO" id="GO:0016829">
    <property type="term" value="F:lyase activity"/>
    <property type="evidence" value="ECO:0007669"/>
    <property type="project" value="UniProtKB-KW"/>
</dbReference>
<evidence type="ECO:0000259" key="15">
    <source>
        <dbReference type="PROSITE" id="PS51068"/>
    </source>
</evidence>
<dbReference type="GO" id="GO:0008270">
    <property type="term" value="F:zinc ion binding"/>
    <property type="evidence" value="ECO:0007669"/>
    <property type="project" value="UniProtKB-KW"/>
</dbReference>
<evidence type="ECO:0000256" key="4">
    <source>
        <dbReference type="ARBA" id="ARBA00022763"/>
    </source>
</evidence>
<comment type="similarity">
    <text evidence="2">Belongs to the FPG family.</text>
</comment>
<keyword evidence="10" id="KW-0456">Lyase</keyword>
<dbReference type="PANTHER" id="PTHR22993:SF9">
    <property type="entry name" value="FORMAMIDOPYRIMIDINE-DNA GLYCOSYLASE"/>
    <property type="match status" value="1"/>
</dbReference>
<evidence type="ECO:0000313" key="16">
    <source>
        <dbReference type="EMBL" id="PFG29466.1"/>
    </source>
</evidence>
<evidence type="ECO:0000256" key="6">
    <source>
        <dbReference type="ARBA" id="ARBA00022801"/>
    </source>
</evidence>
<keyword evidence="8" id="KW-0238">DNA-binding</keyword>
<dbReference type="Proteomes" id="UP000221369">
    <property type="component" value="Unassembled WGS sequence"/>
</dbReference>
<sequence length="328" mass="34465">MVSGCGLVVTAHLLTLSAGAHPLPGVDVGGGAHTGSVPELPEVHALAADLKRRLAGHTIERFDVLAVSALKTVGIPPSSIHGRTVDDVTRHGKFLDVQVGDDHIVIHLARAGWIRWRDSAPKTPTRRGKGPLAARLLLTGDDTAAPGAGIDITEAGTKKSLAISFVADPREVPGIARLGPDPLDDAFTVEVFETVLAHAGRAQIKGVLRNQSLIAGIGNAYSDEILHAARMSPFKPAAMGHEDAVQLYDALRSTLEAAVARADGLAAADLKREKKSGMHVHGRTGEACPVCGDTVRQVIFADSTFQYCPTCQTGGKVLADRVLSRLVK</sequence>
<evidence type="ECO:0000256" key="11">
    <source>
        <dbReference type="ARBA" id="ARBA00023268"/>
    </source>
</evidence>
<dbReference type="EMBL" id="PDJE01000001">
    <property type="protein sequence ID" value="PFG29466.1"/>
    <property type="molecule type" value="Genomic_DNA"/>
</dbReference>
<keyword evidence="4" id="KW-0227">DNA damage</keyword>
<dbReference type="Pfam" id="PF01149">
    <property type="entry name" value="Fapy_DNA_glyco"/>
    <property type="match status" value="1"/>
</dbReference>